<dbReference type="Proteomes" id="UP000250275">
    <property type="component" value="Unassembled WGS sequence"/>
</dbReference>
<organism evidence="1 2">
    <name type="scientific">Eufriesea mexicana</name>
    <dbReference type="NCBI Taxonomy" id="516756"/>
    <lineage>
        <taxon>Eukaryota</taxon>
        <taxon>Metazoa</taxon>
        <taxon>Ecdysozoa</taxon>
        <taxon>Arthropoda</taxon>
        <taxon>Hexapoda</taxon>
        <taxon>Insecta</taxon>
        <taxon>Pterygota</taxon>
        <taxon>Neoptera</taxon>
        <taxon>Endopterygota</taxon>
        <taxon>Hymenoptera</taxon>
        <taxon>Apocrita</taxon>
        <taxon>Aculeata</taxon>
        <taxon>Apoidea</taxon>
        <taxon>Anthophila</taxon>
        <taxon>Apidae</taxon>
        <taxon>Eufriesea</taxon>
    </lineage>
</organism>
<protein>
    <submittedName>
        <fullName evidence="1">Uncharacterized protein</fullName>
    </submittedName>
</protein>
<gene>
    <name evidence="1" type="ORF">WN48_03150</name>
</gene>
<dbReference type="AlphaFoldDB" id="A0A310SJR6"/>
<keyword evidence="2" id="KW-1185">Reference proteome</keyword>
<evidence type="ECO:0000313" key="2">
    <source>
        <dbReference type="Proteomes" id="UP000250275"/>
    </source>
</evidence>
<sequence length="57" mass="6316">MISSLVDSKAVPPLKHCSRCPASLCDNLTNAYNYICRLIYVSCKVSNAKDHCLHSTM</sequence>
<name>A0A310SJR6_9HYME</name>
<proteinExistence type="predicted"/>
<dbReference type="EMBL" id="KQ761834">
    <property type="protein sequence ID" value="OAD56688.1"/>
    <property type="molecule type" value="Genomic_DNA"/>
</dbReference>
<accession>A0A310SJR6</accession>
<reference evidence="1 2" key="1">
    <citation type="submission" date="2015-07" db="EMBL/GenBank/DDBJ databases">
        <title>The genome of Eufriesea mexicana.</title>
        <authorList>
            <person name="Pan H."/>
            <person name="Kapheim K."/>
        </authorList>
    </citation>
    <scope>NUCLEOTIDE SEQUENCE [LARGE SCALE GENOMIC DNA]</scope>
    <source>
        <strain evidence="1">0111107269</strain>
        <tissue evidence="1">Whole body</tissue>
    </source>
</reference>
<evidence type="ECO:0000313" key="1">
    <source>
        <dbReference type="EMBL" id="OAD56688.1"/>
    </source>
</evidence>